<keyword evidence="1" id="KW-0175">Coiled coil</keyword>
<reference evidence="2 3" key="1">
    <citation type="submission" date="2017-07" db="EMBL/GenBank/DDBJ databases">
        <title>Genome Sequence of Antarctobacter heliothermus Strain SMS3 Isolated from a culture of the Diatom Skeletonema marinoi.</title>
        <authorList>
            <person name="Topel M."/>
            <person name="Pinder M.I.M."/>
            <person name="Johansson O.N."/>
            <person name="Kourtchenko O."/>
            <person name="Godhe A."/>
            <person name="Clarke A.K."/>
        </authorList>
    </citation>
    <scope>NUCLEOTIDE SEQUENCE [LARGE SCALE GENOMIC DNA]</scope>
    <source>
        <strain evidence="2 3">SMS3</strain>
    </source>
</reference>
<sequence>MSLYFYHVSYGDVAKGLYADIGRIIPEMVMTFPAHSFPFALSLLSHGADTAERISRIMIFHVVDRGDVAHNLCQAVAEGTIDLHRDRKWLRELGPAIMGPVARAVRDERPEICDAFVSAFVLTPLHCNPQSHEEQIERLETDLSILRARLKNFERWLKAPTPVTAQDTSLVLDISEKKEELERVKNDFEAWTEERWDFAVRQVATRPDNRATLEAIQTELSPLLNADLEQLLSDAAQVTPDKG</sequence>
<protein>
    <submittedName>
        <fullName evidence="2">Uncharacterized protein</fullName>
    </submittedName>
</protein>
<evidence type="ECO:0000313" key="2">
    <source>
        <dbReference type="EMBL" id="ASP20490.1"/>
    </source>
</evidence>
<dbReference type="RefSeq" id="WP_157733463.1">
    <property type="nucleotide sequence ID" value="NZ_CP022540.1"/>
</dbReference>
<evidence type="ECO:0000256" key="1">
    <source>
        <dbReference type="SAM" id="Coils"/>
    </source>
</evidence>
<accession>A0A222E2U0</accession>
<dbReference type="AlphaFoldDB" id="A0A222E2U0"/>
<proteinExistence type="predicted"/>
<name>A0A222E2U0_9RHOB</name>
<dbReference type="KEGG" id="aht:ANTHELSMS3_01802"/>
<dbReference type="EMBL" id="CP022540">
    <property type="protein sequence ID" value="ASP20490.1"/>
    <property type="molecule type" value="Genomic_DNA"/>
</dbReference>
<keyword evidence="3" id="KW-1185">Reference proteome</keyword>
<dbReference type="OrthoDB" id="8606752at2"/>
<organism evidence="2 3">
    <name type="scientific">Antarctobacter heliothermus</name>
    <dbReference type="NCBI Taxonomy" id="74033"/>
    <lineage>
        <taxon>Bacteria</taxon>
        <taxon>Pseudomonadati</taxon>
        <taxon>Pseudomonadota</taxon>
        <taxon>Alphaproteobacteria</taxon>
        <taxon>Rhodobacterales</taxon>
        <taxon>Roseobacteraceae</taxon>
        <taxon>Antarctobacter</taxon>
    </lineage>
</organism>
<dbReference type="Proteomes" id="UP000203589">
    <property type="component" value="Chromosome"/>
</dbReference>
<gene>
    <name evidence="2" type="ORF">ANTHELSMS3_01802</name>
</gene>
<feature type="coiled-coil region" evidence="1">
    <location>
        <begin position="136"/>
        <end position="194"/>
    </location>
</feature>
<evidence type="ECO:0000313" key="3">
    <source>
        <dbReference type="Proteomes" id="UP000203589"/>
    </source>
</evidence>